<dbReference type="Gene3D" id="3.30.70.270">
    <property type="match status" value="1"/>
</dbReference>
<dbReference type="EMBL" id="CP035494">
    <property type="protein sequence ID" value="QAY61555.1"/>
    <property type="molecule type" value="Genomic_DNA"/>
</dbReference>
<feature type="transmembrane region" description="Helical" evidence="1">
    <location>
        <begin position="94"/>
        <end position="114"/>
    </location>
</feature>
<evidence type="ECO:0000256" key="1">
    <source>
        <dbReference type="SAM" id="Phobius"/>
    </source>
</evidence>
<protein>
    <submittedName>
        <fullName evidence="3">Diguanylate cyclase</fullName>
    </submittedName>
</protein>
<keyword evidence="1" id="KW-0812">Transmembrane</keyword>
<keyword evidence="4" id="KW-1185">Reference proteome</keyword>
<evidence type="ECO:0000259" key="2">
    <source>
        <dbReference type="SMART" id="SM00267"/>
    </source>
</evidence>
<feature type="transmembrane region" description="Helical" evidence="1">
    <location>
        <begin position="126"/>
        <end position="146"/>
    </location>
</feature>
<sequence>MMATSRWRAPPGWARRSPYGCRRVARAARSASMNLDLASVLVMTALVVAVSSIVFIAETVIRRDDGVGRVWAVAFLAAPVALLAYLVWAYDRSAWWAIAVGNAAFVTTISAIWLGCRRYNARASRAAAAAAGVAAVVTAVMVVVAGPQGGDWAGARTMFTLLAVFSTLGCVECLRGALRASRTAWALAVVLGLYGVYCVVRLVVFSVEGPNGPFFQMWLSTIPSSFVTVTFTIVSLVAASVLRAGRTPVRGLQEMDAARGRAAREMARATGADSGVLVAEQFWIALQGLLTRAQWHDELVAVLAVRIDDLAQISQAFGSEAAQEVAQAWRRGVRHSAPAAARVGEDGQGLLLVTSVVGSAAEARRLAVRISRGVFEQLQAVPGAILPAVGVGVALSDTQGPDVDRLVSAARAASLGGEAVSDTADGFDPPRL</sequence>
<dbReference type="KEGG" id="mprt:ET475_17340"/>
<feature type="transmembrane region" description="Helical" evidence="1">
    <location>
        <begin position="217"/>
        <end position="242"/>
    </location>
</feature>
<accession>A0A4P6EGW4</accession>
<reference evidence="3 4" key="1">
    <citation type="submission" date="2019-01" db="EMBL/GenBank/DDBJ databases">
        <title>Genome sequencing of strain DFW100M-13.</title>
        <authorList>
            <person name="Heo J."/>
            <person name="Kim S.-J."/>
            <person name="Kim J.-S."/>
            <person name="Hong S.-B."/>
            <person name="Kwon S.-W."/>
        </authorList>
    </citation>
    <scope>NUCLEOTIDE SEQUENCE [LARGE SCALE GENOMIC DNA]</scope>
    <source>
        <strain evidence="3 4">DFW100M-13</strain>
    </source>
</reference>
<dbReference type="SUPFAM" id="SSF55073">
    <property type="entry name" value="Nucleotide cyclase"/>
    <property type="match status" value="1"/>
</dbReference>
<proteinExistence type="predicted"/>
<gene>
    <name evidence="3" type="ORF">ET475_17340</name>
</gene>
<feature type="transmembrane region" description="Helical" evidence="1">
    <location>
        <begin position="69"/>
        <end position="88"/>
    </location>
</feature>
<keyword evidence="1" id="KW-0472">Membrane</keyword>
<organism evidence="3 4">
    <name type="scientific">Microbacterium protaetiae</name>
    <dbReference type="NCBI Taxonomy" id="2509458"/>
    <lineage>
        <taxon>Bacteria</taxon>
        <taxon>Bacillati</taxon>
        <taxon>Actinomycetota</taxon>
        <taxon>Actinomycetes</taxon>
        <taxon>Micrococcales</taxon>
        <taxon>Microbacteriaceae</taxon>
        <taxon>Microbacterium</taxon>
    </lineage>
</organism>
<dbReference type="InterPro" id="IPR043128">
    <property type="entry name" value="Rev_trsase/Diguanyl_cyclase"/>
</dbReference>
<feature type="transmembrane region" description="Helical" evidence="1">
    <location>
        <begin position="185"/>
        <end position="205"/>
    </location>
</feature>
<dbReference type="Pfam" id="PF00990">
    <property type="entry name" value="GGDEF"/>
    <property type="match status" value="1"/>
</dbReference>
<keyword evidence="1" id="KW-1133">Transmembrane helix</keyword>
<dbReference type="InterPro" id="IPR000160">
    <property type="entry name" value="GGDEF_dom"/>
</dbReference>
<feature type="transmembrane region" description="Helical" evidence="1">
    <location>
        <begin position="37"/>
        <end position="57"/>
    </location>
</feature>
<evidence type="ECO:0000313" key="3">
    <source>
        <dbReference type="EMBL" id="QAY61555.1"/>
    </source>
</evidence>
<dbReference type="SMART" id="SM00267">
    <property type="entry name" value="GGDEF"/>
    <property type="match status" value="1"/>
</dbReference>
<dbReference type="AlphaFoldDB" id="A0A4P6EGW4"/>
<feature type="transmembrane region" description="Helical" evidence="1">
    <location>
        <begin position="158"/>
        <end position="178"/>
    </location>
</feature>
<name>A0A4P6EGW4_9MICO</name>
<feature type="domain" description="GGDEF" evidence="2">
    <location>
        <begin position="274"/>
        <end position="427"/>
    </location>
</feature>
<dbReference type="Proteomes" id="UP000293995">
    <property type="component" value="Chromosome"/>
</dbReference>
<dbReference type="OrthoDB" id="5115878at2"/>
<dbReference type="InterPro" id="IPR029787">
    <property type="entry name" value="Nucleotide_cyclase"/>
</dbReference>
<evidence type="ECO:0000313" key="4">
    <source>
        <dbReference type="Proteomes" id="UP000293995"/>
    </source>
</evidence>